<reference evidence="13 15" key="2">
    <citation type="journal article" date="2013" name="Nature">
        <title>Insights into bilaterian evolution from three spiralian genomes.</title>
        <authorList>
            <person name="Simakov O."/>
            <person name="Marletaz F."/>
            <person name="Cho S.J."/>
            <person name="Edsinger-Gonzales E."/>
            <person name="Havlak P."/>
            <person name="Hellsten U."/>
            <person name="Kuo D.H."/>
            <person name="Larsson T."/>
            <person name="Lv J."/>
            <person name="Arendt D."/>
            <person name="Savage R."/>
            <person name="Osoegawa K."/>
            <person name="de Jong P."/>
            <person name="Grimwood J."/>
            <person name="Chapman J.A."/>
            <person name="Shapiro H."/>
            <person name="Aerts A."/>
            <person name="Otillar R.P."/>
            <person name="Terry A.Y."/>
            <person name="Boore J.L."/>
            <person name="Grigoriev I.V."/>
            <person name="Lindberg D.R."/>
            <person name="Seaver E.C."/>
            <person name="Weisblat D.A."/>
            <person name="Putnam N.H."/>
            <person name="Rokhsar D.S."/>
        </authorList>
    </citation>
    <scope>NUCLEOTIDE SEQUENCE</scope>
    <source>
        <strain evidence="13 15">I ESC-2004</strain>
    </source>
</reference>
<keyword evidence="15" id="KW-1185">Reference proteome</keyword>
<evidence type="ECO:0000256" key="7">
    <source>
        <dbReference type="ARBA" id="ARBA00023065"/>
    </source>
</evidence>
<dbReference type="GO" id="GO:0005886">
    <property type="term" value="C:plasma membrane"/>
    <property type="evidence" value="ECO:0007669"/>
    <property type="project" value="TreeGrafter"/>
</dbReference>
<comment type="similarity">
    <text evidence="11">Belongs to the amiloride-sensitive sodium channel (TC 1.A.6) family.</text>
</comment>
<evidence type="ECO:0000256" key="1">
    <source>
        <dbReference type="ARBA" id="ARBA00004141"/>
    </source>
</evidence>
<keyword evidence="3 11" id="KW-0894">Sodium channel</keyword>
<dbReference type="InterPro" id="IPR001873">
    <property type="entry name" value="ENaC"/>
</dbReference>
<evidence type="ECO:0000313" key="14">
    <source>
        <dbReference type="EnsemblMetazoa" id="CapteP220280"/>
    </source>
</evidence>
<dbReference type="EMBL" id="KB302198">
    <property type="protein sequence ID" value="ELU04523.1"/>
    <property type="molecule type" value="Genomic_DNA"/>
</dbReference>
<evidence type="ECO:0000256" key="9">
    <source>
        <dbReference type="ARBA" id="ARBA00023201"/>
    </source>
</evidence>
<evidence type="ECO:0000256" key="12">
    <source>
        <dbReference type="SAM" id="MobiDB-lite"/>
    </source>
</evidence>
<keyword evidence="6" id="KW-0915">Sodium</keyword>
<dbReference type="Pfam" id="PF00858">
    <property type="entry name" value="ASC"/>
    <property type="match status" value="1"/>
</dbReference>
<feature type="region of interest" description="Disordered" evidence="12">
    <location>
        <begin position="92"/>
        <end position="194"/>
    </location>
</feature>
<keyword evidence="7 11" id="KW-0406">Ion transport</keyword>
<feature type="compositionally biased region" description="Basic residues" evidence="12">
    <location>
        <begin position="106"/>
        <end position="118"/>
    </location>
</feature>
<evidence type="ECO:0000256" key="2">
    <source>
        <dbReference type="ARBA" id="ARBA00022448"/>
    </source>
</evidence>
<keyword evidence="9 11" id="KW-0739">Sodium transport</keyword>
<reference evidence="14" key="3">
    <citation type="submission" date="2015-06" db="UniProtKB">
        <authorList>
            <consortium name="EnsemblMetazoa"/>
        </authorList>
    </citation>
    <scope>IDENTIFICATION</scope>
</reference>
<evidence type="ECO:0000256" key="10">
    <source>
        <dbReference type="ARBA" id="ARBA00023303"/>
    </source>
</evidence>
<reference evidence="15" key="1">
    <citation type="submission" date="2012-12" db="EMBL/GenBank/DDBJ databases">
        <authorList>
            <person name="Hellsten U."/>
            <person name="Grimwood J."/>
            <person name="Chapman J.A."/>
            <person name="Shapiro H."/>
            <person name="Aerts A."/>
            <person name="Otillar R.P."/>
            <person name="Terry A.Y."/>
            <person name="Boore J.L."/>
            <person name="Simakov O."/>
            <person name="Marletaz F."/>
            <person name="Cho S.-J."/>
            <person name="Edsinger-Gonzales E."/>
            <person name="Havlak P."/>
            <person name="Kuo D.-H."/>
            <person name="Larsson T."/>
            <person name="Lv J."/>
            <person name="Arendt D."/>
            <person name="Savage R."/>
            <person name="Osoegawa K."/>
            <person name="de Jong P."/>
            <person name="Lindberg D.R."/>
            <person name="Seaver E.C."/>
            <person name="Weisblat D.A."/>
            <person name="Putnam N.H."/>
            <person name="Grigoriev I.V."/>
            <person name="Rokhsar D.S."/>
        </authorList>
    </citation>
    <scope>NUCLEOTIDE SEQUENCE</scope>
    <source>
        <strain evidence="15">I ESC-2004</strain>
    </source>
</reference>
<dbReference type="GO" id="GO:0015280">
    <property type="term" value="F:ligand-gated sodium channel activity"/>
    <property type="evidence" value="ECO:0007669"/>
    <property type="project" value="TreeGrafter"/>
</dbReference>
<proteinExistence type="inferred from homology"/>
<keyword evidence="2 11" id="KW-0813">Transport</keyword>
<keyword evidence="4 11" id="KW-0812">Transmembrane</keyword>
<evidence type="ECO:0000313" key="15">
    <source>
        <dbReference type="Proteomes" id="UP000014760"/>
    </source>
</evidence>
<evidence type="ECO:0000256" key="4">
    <source>
        <dbReference type="ARBA" id="ARBA00022692"/>
    </source>
</evidence>
<evidence type="ECO:0000256" key="5">
    <source>
        <dbReference type="ARBA" id="ARBA00022989"/>
    </source>
</evidence>
<dbReference type="HOGENOM" id="CLU_1403665_0_0_1"/>
<evidence type="ECO:0000256" key="8">
    <source>
        <dbReference type="ARBA" id="ARBA00023136"/>
    </source>
</evidence>
<organism evidence="13">
    <name type="scientific">Capitella teleta</name>
    <name type="common">Polychaete worm</name>
    <dbReference type="NCBI Taxonomy" id="283909"/>
    <lineage>
        <taxon>Eukaryota</taxon>
        <taxon>Metazoa</taxon>
        <taxon>Spiralia</taxon>
        <taxon>Lophotrochozoa</taxon>
        <taxon>Annelida</taxon>
        <taxon>Polychaeta</taxon>
        <taxon>Sedentaria</taxon>
        <taxon>Scolecida</taxon>
        <taxon>Capitellidae</taxon>
        <taxon>Capitella</taxon>
    </lineage>
</organism>
<dbReference type="OrthoDB" id="10068240at2759"/>
<dbReference type="Proteomes" id="UP000014760">
    <property type="component" value="Unassembled WGS sequence"/>
</dbReference>
<comment type="subcellular location">
    <subcellularLocation>
        <location evidence="1">Membrane</location>
        <topology evidence="1">Multi-pass membrane protein</topology>
    </subcellularLocation>
</comment>
<accession>R7UL57</accession>
<feature type="compositionally biased region" description="Basic and acidic residues" evidence="12">
    <location>
        <begin position="94"/>
        <end position="105"/>
    </location>
</feature>
<name>R7UL57_CAPTE</name>
<feature type="region of interest" description="Disordered" evidence="12">
    <location>
        <begin position="68"/>
        <end position="87"/>
    </location>
</feature>
<dbReference type="PANTHER" id="PTHR11690">
    <property type="entry name" value="AMILORIDE-SENSITIVE SODIUM CHANNEL-RELATED"/>
    <property type="match status" value="1"/>
</dbReference>
<dbReference type="PRINTS" id="PR01078">
    <property type="entry name" value="AMINACHANNEL"/>
</dbReference>
<dbReference type="EMBL" id="AMQN01008095">
    <property type="status" value="NOT_ANNOTATED_CDS"/>
    <property type="molecule type" value="Genomic_DNA"/>
</dbReference>
<keyword evidence="8" id="KW-0472">Membrane</keyword>
<evidence type="ECO:0000256" key="3">
    <source>
        <dbReference type="ARBA" id="ARBA00022461"/>
    </source>
</evidence>
<gene>
    <name evidence="13" type="ORF">CAPTEDRAFT_220280</name>
</gene>
<keyword evidence="5" id="KW-1133">Transmembrane helix</keyword>
<dbReference type="EnsemblMetazoa" id="CapteT220280">
    <property type="protein sequence ID" value="CapteP220280"/>
    <property type="gene ID" value="CapteG220280"/>
</dbReference>
<dbReference type="PANTHER" id="PTHR11690:SF248">
    <property type="entry name" value="PICKPOCKET 17, ISOFORM A"/>
    <property type="match status" value="1"/>
</dbReference>
<evidence type="ECO:0000313" key="13">
    <source>
        <dbReference type="EMBL" id="ELU04523.1"/>
    </source>
</evidence>
<dbReference type="Gene3D" id="1.10.287.770">
    <property type="entry name" value="YojJ-like"/>
    <property type="match status" value="1"/>
</dbReference>
<protein>
    <submittedName>
        <fullName evidence="13 14">Uncharacterized protein</fullName>
    </submittedName>
</protein>
<evidence type="ECO:0000256" key="6">
    <source>
        <dbReference type="ARBA" id="ARBA00023053"/>
    </source>
</evidence>
<sequence>MEVYYEEFNFEKIAERPAYTPSNYISDIGGVLGLWVGFSMLTITEFVELCLDLLILKIRGGKRKSLAKGQEGHTFHMGTNPQDKTDFPAVEETVNDKEEKQDGDRKKKGNRKGRRPLRKQVVPSSDYWSDTSADNRSKMSDSPEALIPRDSGDVKGYTPDDYIHALDTPSQYSASSHGRDSRLTSRDVQVQLGT</sequence>
<keyword evidence="10 11" id="KW-0407">Ion channel</keyword>
<feature type="compositionally biased region" description="Polar residues" evidence="12">
    <location>
        <begin position="122"/>
        <end position="132"/>
    </location>
</feature>
<evidence type="ECO:0000256" key="11">
    <source>
        <dbReference type="RuleBase" id="RU000679"/>
    </source>
</evidence>
<dbReference type="AlphaFoldDB" id="R7UL57"/>